<evidence type="ECO:0000256" key="1">
    <source>
        <dbReference type="SAM" id="MobiDB-lite"/>
    </source>
</evidence>
<protein>
    <submittedName>
        <fullName evidence="2">Uncharacterized protein</fullName>
    </submittedName>
</protein>
<dbReference type="EMBL" id="AMCW01000067">
    <property type="protein sequence ID" value="EKK02175.1"/>
    <property type="molecule type" value="Genomic_DNA"/>
</dbReference>
<dbReference type="Proteomes" id="UP000007993">
    <property type="component" value="Unassembled WGS sequence"/>
</dbReference>
<feature type="region of interest" description="Disordered" evidence="1">
    <location>
        <begin position="1"/>
        <end position="27"/>
    </location>
</feature>
<accession>K5CEG5</accession>
<sequence>MKHVQKRLAKTVSNEGDPRATTESTHLGSRFGSWQSQAHRVAGFAKNSDTHHFVLFASFVV</sequence>
<proteinExistence type="predicted"/>
<evidence type="ECO:0000313" key="3">
    <source>
        <dbReference type="Proteomes" id="UP000007993"/>
    </source>
</evidence>
<name>K5CEG5_RHOBT</name>
<gene>
    <name evidence="2" type="ORF">RBSH_02505</name>
</gene>
<evidence type="ECO:0000313" key="2">
    <source>
        <dbReference type="EMBL" id="EKK02175.1"/>
    </source>
</evidence>
<comment type="caution">
    <text evidence="2">The sequence shown here is derived from an EMBL/GenBank/DDBJ whole genome shotgun (WGS) entry which is preliminary data.</text>
</comment>
<reference evidence="2 3" key="1">
    <citation type="journal article" date="2013" name="Mar. Genomics">
        <title>Expression of sulfatases in Rhodopirellula baltica and the diversity of sulfatases in the genus Rhodopirellula.</title>
        <authorList>
            <person name="Wegner C.E."/>
            <person name="Richter-Heitmann T."/>
            <person name="Klindworth A."/>
            <person name="Klockow C."/>
            <person name="Richter M."/>
            <person name="Achstetter T."/>
            <person name="Glockner F.O."/>
            <person name="Harder J."/>
        </authorList>
    </citation>
    <scope>NUCLEOTIDE SEQUENCE [LARGE SCALE GENOMIC DNA]</scope>
    <source>
        <strain evidence="2 3">SH28</strain>
    </source>
</reference>
<organism evidence="2 3">
    <name type="scientific">Rhodopirellula baltica SH28</name>
    <dbReference type="NCBI Taxonomy" id="993517"/>
    <lineage>
        <taxon>Bacteria</taxon>
        <taxon>Pseudomonadati</taxon>
        <taxon>Planctomycetota</taxon>
        <taxon>Planctomycetia</taxon>
        <taxon>Pirellulales</taxon>
        <taxon>Pirellulaceae</taxon>
        <taxon>Rhodopirellula</taxon>
    </lineage>
</organism>
<dbReference type="AlphaFoldDB" id="K5CEG5"/>